<dbReference type="InterPro" id="IPR036663">
    <property type="entry name" value="Fumarylacetoacetase_C_sf"/>
</dbReference>
<evidence type="ECO:0000313" key="5">
    <source>
        <dbReference type="Proteomes" id="UP001317532"/>
    </source>
</evidence>
<keyword evidence="2" id="KW-0479">Metal-binding</keyword>
<evidence type="ECO:0000313" key="4">
    <source>
        <dbReference type="EMBL" id="BDE06662.1"/>
    </source>
</evidence>
<feature type="domain" description="Fumarylacetoacetase-like C-terminal" evidence="3">
    <location>
        <begin position="66"/>
        <end position="269"/>
    </location>
</feature>
<dbReference type="InterPro" id="IPR011234">
    <property type="entry name" value="Fumarylacetoacetase-like_C"/>
</dbReference>
<sequence length="284" mass="30783">MRVATLRTSDGCRAARIDGDRAILLQFADVRDLLERPDWLTQAKAGGPDVALETVAFAPLVPRPDKFFCVGFNYLAHIAELKMEPPAYPSLFAKFARALIGARDPIAMPHASEQVAWEVELGVVIGRSVRAADRATARAAIAGYTIVNDVSVRDWQMRTRQALQGKTWERTTPLGPVLVTPDEVDDAVDLRIQTLIDGAIVQDSTTADMQFSPADLISYISTFVTLDPGDIISTGSPSGVGLSRTPPRWLRSGETLTTRIAGIGELVNRCVDEDAWAPATSKAP</sequence>
<dbReference type="EMBL" id="AP025523">
    <property type="protein sequence ID" value="BDE06662.1"/>
    <property type="molecule type" value="Genomic_DNA"/>
</dbReference>
<dbReference type="InterPro" id="IPR051121">
    <property type="entry name" value="FAH"/>
</dbReference>
<keyword evidence="5" id="KW-1185">Reference proteome</keyword>
<evidence type="ECO:0000256" key="1">
    <source>
        <dbReference type="ARBA" id="ARBA00010211"/>
    </source>
</evidence>
<protein>
    <submittedName>
        <fullName evidence="4">5-carboxymethyl-2-hydroxymuconate isomerase</fullName>
    </submittedName>
</protein>
<accession>A0AAN1XWG8</accession>
<organism evidence="4 5">
    <name type="scientific">Vulcanimicrobium alpinum</name>
    <dbReference type="NCBI Taxonomy" id="3016050"/>
    <lineage>
        <taxon>Bacteria</taxon>
        <taxon>Bacillati</taxon>
        <taxon>Vulcanimicrobiota</taxon>
        <taxon>Vulcanimicrobiia</taxon>
        <taxon>Vulcanimicrobiales</taxon>
        <taxon>Vulcanimicrobiaceae</taxon>
        <taxon>Vulcanimicrobium</taxon>
    </lineage>
</organism>
<evidence type="ECO:0000256" key="2">
    <source>
        <dbReference type="ARBA" id="ARBA00022723"/>
    </source>
</evidence>
<dbReference type="AlphaFoldDB" id="A0AAN1XWG8"/>
<gene>
    <name evidence="4" type="ORF">WPS_19380</name>
</gene>
<dbReference type="RefSeq" id="WP_317994311.1">
    <property type="nucleotide sequence ID" value="NZ_AP025523.1"/>
</dbReference>
<proteinExistence type="inferred from homology"/>
<dbReference type="Pfam" id="PF01557">
    <property type="entry name" value="FAA_hydrolase"/>
    <property type="match status" value="1"/>
</dbReference>
<dbReference type="FunFam" id="3.90.850.10:FF:000002">
    <property type="entry name" value="2-hydroxyhepta-2,4-diene-1,7-dioate isomerase"/>
    <property type="match status" value="1"/>
</dbReference>
<dbReference type="PANTHER" id="PTHR42796">
    <property type="entry name" value="FUMARYLACETOACETATE HYDROLASE DOMAIN-CONTAINING PROTEIN 2A-RELATED"/>
    <property type="match status" value="1"/>
</dbReference>
<dbReference type="GO" id="GO:0016853">
    <property type="term" value="F:isomerase activity"/>
    <property type="evidence" value="ECO:0007669"/>
    <property type="project" value="UniProtKB-KW"/>
</dbReference>
<dbReference type="PANTHER" id="PTHR42796:SF4">
    <property type="entry name" value="FUMARYLACETOACETATE HYDROLASE DOMAIN-CONTAINING PROTEIN 2A"/>
    <property type="match status" value="1"/>
</dbReference>
<keyword evidence="4" id="KW-0413">Isomerase</keyword>
<name>A0AAN1XWG8_UNVUL</name>
<reference evidence="4 5" key="1">
    <citation type="journal article" date="2022" name="ISME Commun">
        <title>Vulcanimicrobium alpinus gen. nov. sp. nov., the first cultivated representative of the candidate phylum 'Eremiobacterota', is a metabolically versatile aerobic anoxygenic phototroph.</title>
        <authorList>
            <person name="Yabe S."/>
            <person name="Muto K."/>
            <person name="Abe K."/>
            <person name="Yokota A."/>
            <person name="Staudigel H."/>
            <person name="Tebo B.M."/>
        </authorList>
    </citation>
    <scope>NUCLEOTIDE SEQUENCE [LARGE SCALE GENOMIC DNA]</scope>
    <source>
        <strain evidence="4 5">WC8-2</strain>
    </source>
</reference>
<evidence type="ECO:0000259" key="3">
    <source>
        <dbReference type="Pfam" id="PF01557"/>
    </source>
</evidence>
<comment type="similarity">
    <text evidence="1">Belongs to the FAH family.</text>
</comment>
<dbReference type="KEGG" id="vab:WPS_19380"/>
<dbReference type="GO" id="GO:0046872">
    <property type="term" value="F:metal ion binding"/>
    <property type="evidence" value="ECO:0007669"/>
    <property type="project" value="UniProtKB-KW"/>
</dbReference>
<dbReference type="Proteomes" id="UP001317532">
    <property type="component" value="Chromosome"/>
</dbReference>
<dbReference type="GO" id="GO:0019752">
    <property type="term" value="P:carboxylic acid metabolic process"/>
    <property type="evidence" value="ECO:0007669"/>
    <property type="project" value="UniProtKB-ARBA"/>
</dbReference>
<dbReference type="SUPFAM" id="SSF56529">
    <property type="entry name" value="FAH"/>
    <property type="match status" value="1"/>
</dbReference>
<dbReference type="Gene3D" id="3.90.850.10">
    <property type="entry name" value="Fumarylacetoacetase-like, C-terminal domain"/>
    <property type="match status" value="1"/>
</dbReference>